<name>A0ACC4C9S4_POPAL</name>
<sequence length="110" mass="12579">MMEGDTAMVRIQRKSSMESEPRTLTMDQIQFAREAALYVVNTRSIEEALSIFTENIITKNASPNIFCLEPVGGRNGDRMMDMSREMQFVEELEQLQLTEIIRDIASAPFN</sequence>
<dbReference type="EMBL" id="RCHU02000005">
    <property type="protein sequence ID" value="KAL3591406.1"/>
    <property type="molecule type" value="Genomic_DNA"/>
</dbReference>
<accession>A0ACC4C9S4</accession>
<evidence type="ECO:0000313" key="1">
    <source>
        <dbReference type="EMBL" id="KAL3591406.1"/>
    </source>
</evidence>
<evidence type="ECO:0000313" key="2">
    <source>
        <dbReference type="Proteomes" id="UP000309997"/>
    </source>
</evidence>
<protein>
    <submittedName>
        <fullName evidence="1">Uncharacterized protein</fullName>
    </submittedName>
</protein>
<proteinExistence type="predicted"/>
<gene>
    <name evidence="1" type="ORF">D5086_010046</name>
</gene>
<dbReference type="Proteomes" id="UP000309997">
    <property type="component" value="Unassembled WGS sequence"/>
</dbReference>
<organism evidence="1 2">
    <name type="scientific">Populus alba</name>
    <name type="common">White poplar</name>
    <dbReference type="NCBI Taxonomy" id="43335"/>
    <lineage>
        <taxon>Eukaryota</taxon>
        <taxon>Viridiplantae</taxon>
        <taxon>Streptophyta</taxon>
        <taxon>Embryophyta</taxon>
        <taxon>Tracheophyta</taxon>
        <taxon>Spermatophyta</taxon>
        <taxon>Magnoliopsida</taxon>
        <taxon>eudicotyledons</taxon>
        <taxon>Gunneridae</taxon>
        <taxon>Pentapetalae</taxon>
        <taxon>rosids</taxon>
        <taxon>fabids</taxon>
        <taxon>Malpighiales</taxon>
        <taxon>Salicaceae</taxon>
        <taxon>Saliceae</taxon>
        <taxon>Populus</taxon>
    </lineage>
</organism>
<comment type="caution">
    <text evidence="1">The sequence shown here is derived from an EMBL/GenBank/DDBJ whole genome shotgun (WGS) entry which is preliminary data.</text>
</comment>
<reference evidence="1 2" key="1">
    <citation type="journal article" date="2024" name="Plant Biotechnol. J.">
        <title>Genome and CRISPR/Cas9 system of a widespread forest tree (Populus alba) in the world.</title>
        <authorList>
            <person name="Liu Y.J."/>
            <person name="Jiang P.F."/>
            <person name="Han X.M."/>
            <person name="Li X.Y."/>
            <person name="Wang H.M."/>
            <person name="Wang Y.J."/>
            <person name="Wang X.X."/>
            <person name="Zeng Q.Y."/>
        </authorList>
    </citation>
    <scope>NUCLEOTIDE SEQUENCE [LARGE SCALE GENOMIC DNA]</scope>
    <source>
        <strain evidence="2">cv. PAL-ZL1</strain>
    </source>
</reference>
<keyword evidence="2" id="KW-1185">Reference proteome</keyword>